<accession>A0A2M8LCF1</accession>
<dbReference type="SUPFAM" id="SSF52309">
    <property type="entry name" value="N-(deoxy)ribosyltransferase-like"/>
    <property type="match status" value="1"/>
</dbReference>
<protein>
    <submittedName>
        <fullName evidence="1">Uncharacterized protein</fullName>
    </submittedName>
</protein>
<evidence type="ECO:0000313" key="2">
    <source>
        <dbReference type="Proteomes" id="UP000228700"/>
    </source>
</evidence>
<proteinExistence type="predicted"/>
<reference evidence="2" key="1">
    <citation type="submission" date="2017-09" db="EMBL/GenBank/DDBJ databases">
        <title>Depth-based differentiation of microbial function through sediment-hosted aquifers and enrichment of novel symbionts in the deep terrestrial subsurface.</title>
        <authorList>
            <person name="Probst A.J."/>
            <person name="Ladd B."/>
            <person name="Jarett J.K."/>
            <person name="Geller-Mcgrath D.E."/>
            <person name="Sieber C.M.K."/>
            <person name="Emerson J.B."/>
            <person name="Anantharaman K."/>
            <person name="Thomas B.C."/>
            <person name="Malmstrom R."/>
            <person name="Stieglmeier M."/>
            <person name="Klingl A."/>
            <person name="Woyke T."/>
            <person name="Ryan C.M."/>
            <person name="Banfield J.F."/>
        </authorList>
    </citation>
    <scope>NUCLEOTIDE SEQUENCE [LARGE SCALE GENOMIC DNA]</scope>
</reference>
<name>A0A2M8LCF1_9BACT</name>
<dbReference type="EMBL" id="PFEQ01000009">
    <property type="protein sequence ID" value="PJE74294.1"/>
    <property type="molecule type" value="Genomic_DNA"/>
</dbReference>
<gene>
    <name evidence="1" type="ORF">COV01_02240</name>
</gene>
<sequence length="171" mass="19535">MINIQAEEKIFRSHPCARKALWSLKSFIALEDAKSFSHLVPIAVGILECFEEPVTIVSGPISTGGLGTREHNMAVFRAVIQRLQSQNRSVFDQTPFENVLFRISREWFSQNPMETYCMPILEDFYEPIFSSGLISRIAFIRGWQSSFGARWERMKAIEIGLGIDDLPHIEP</sequence>
<dbReference type="Proteomes" id="UP000228700">
    <property type="component" value="Unassembled WGS sequence"/>
</dbReference>
<organism evidence="1 2">
    <name type="scientific">Candidatus Taylorbacteria bacterium CG10_big_fil_rev_8_21_14_0_10_41_48</name>
    <dbReference type="NCBI Taxonomy" id="1975024"/>
    <lineage>
        <taxon>Bacteria</taxon>
        <taxon>Candidatus Tayloriibacteriota</taxon>
    </lineage>
</organism>
<comment type="caution">
    <text evidence="1">The sequence shown here is derived from an EMBL/GenBank/DDBJ whole genome shotgun (WGS) entry which is preliminary data.</text>
</comment>
<dbReference type="AlphaFoldDB" id="A0A2M8LCF1"/>
<evidence type="ECO:0000313" key="1">
    <source>
        <dbReference type="EMBL" id="PJE74294.1"/>
    </source>
</evidence>